<dbReference type="PANTHER" id="PTHR35897:SF1">
    <property type="entry name" value="METHYLTRANSFERASE AUSD"/>
    <property type="match status" value="1"/>
</dbReference>
<dbReference type="Proteomes" id="UP000190312">
    <property type="component" value="Unassembled WGS sequence"/>
</dbReference>
<dbReference type="AlphaFoldDB" id="A0A1S9DUR8"/>
<feature type="region of interest" description="Disordered" evidence="5">
    <location>
        <begin position="1"/>
        <end position="23"/>
    </location>
</feature>
<evidence type="ECO:0000313" key="6">
    <source>
        <dbReference type="EMBL" id="OOO12797.1"/>
    </source>
</evidence>
<dbReference type="EMBL" id="MKZY01000002">
    <property type="protein sequence ID" value="OOO12797.1"/>
    <property type="molecule type" value="Genomic_DNA"/>
</dbReference>
<name>A0A1S9DUR8_ASPOZ</name>
<comment type="similarity">
    <text evidence="4">Belongs to the class I-like SAM-binding methyltransferase superfamily.</text>
</comment>
<proteinExistence type="inferred from homology"/>
<evidence type="ECO:0000256" key="2">
    <source>
        <dbReference type="ARBA" id="ARBA00022679"/>
    </source>
</evidence>
<evidence type="ECO:0000256" key="1">
    <source>
        <dbReference type="ARBA" id="ARBA00005179"/>
    </source>
</evidence>
<dbReference type="InterPro" id="IPR051654">
    <property type="entry name" value="Meroterpenoid_MTases"/>
</dbReference>
<accession>A0A1S9DUR8</accession>
<dbReference type="InterPro" id="IPR029063">
    <property type="entry name" value="SAM-dependent_MTases_sf"/>
</dbReference>
<dbReference type="GO" id="GO:0016740">
    <property type="term" value="F:transferase activity"/>
    <property type="evidence" value="ECO:0007669"/>
    <property type="project" value="UniProtKB-KW"/>
</dbReference>
<dbReference type="Gene3D" id="3.40.50.150">
    <property type="entry name" value="Vaccinia Virus protein VP39"/>
    <property type="match status" value="1"/>
</dbReference>
<organism evidence="6 7">
    <name type="scientific">Aspergillus oryzae</name>
    <name type="common">Yellow koji mold</name>
    <dbReference type="NCBI Taxonomy" id="5062"/>
    <lineage>
        <taxon>Eukaryota</taxon>
        <taxon>Fungi</taxon>
        <taxon>Dikarya</taxon>
        <taxon>Ascomycota</taxon>
        <taxon>Pezizomycotina</taxon>
        <taxon>Eurotiomycetes</taxon>
        <taxon>Eurotiomycetidae</taxon>
        <taxon>Eurotiales</taxon>
        <taxon>Aspergillaceae</taxon>
        <taxon>Aspergillus</taxon>
        <taxon>Aspergillus subgen. Circumdati</taxon>
    </lineage>
</organism>
<comment type="caution">
    <text evidence="6">The sequence shown here is derived from an EMBL/GenBank/DDBJ whole genome shotgun (WGS) entry which is preliminary data.</text>
</comment>
<comment type="pathway">
    <text evidence="1">Secondary metabolite biosynthesis.</text>
</comment>
<evidence type="ECO:0000256" key="5">
    <source>
        <dbReference type="SAM" id="MobiDB-lite"/>
    </source>
</evidence>
<evidence type="ECO:0000313" key="7">
    <source>
        <dbReference type="Proteomes" id="UP000190312"/>
    </source>
</evidence>
<reference evidence="6 7" key="1">
    <citation type="submission" date="2016-10" db="EMBL/GenBank/DDBJ databases">
        <title>Genome sequencing of Aspergillus oryzae BCC7051.</title>
        <authorList>
            <person name="Thammarongtham C."/>
            <person name="Vorapreeda T."/>
            <person name="Nookaew I."/>
            <person name="Srisuk T."/>
            <person name="Land M."/>
            <person name="Jeennor S."/>
            <person name="Laoteng K."/>
        </authorList>
    </citation>
    <scope>NUCLEOTIDE SEQUENCE [LARGE SCALE GENOMIC DNA]</scope>
    <source>
        <strain evidence="6 7">BCC7051</strain>
    </source>
</reference>
<keyword evidence="2" id="KW-0808">Transferase</keyword>
<keyword evidence="3" id="KW-0949">S-adenosyl-L-methionine</keyword>
<dbReference type="SUPFAM" id="SSF53335">
    <property type="entry name" value="S-adenosyl-L-methionine-dependent methyltransferases"/>
    <property type="match status" value="1"/>
</dbReference>
<gene>
    <name evidence="6" type="ORF">OAory_01005460</name>
</gene>
<evidence type="ECO:0000256" key="4">
    <source>
        <dbReference type="ARBA" id="ARBA00038314"/>
    </source>
</evidence>
<protein>
    <submittedName>
        <fullName evidence="6">Uncharacterized protein</fullName>
    </submittedName>
</protein>
<dbReference type="VEuPathDB" id="FungiDB:AO090005000990"/>
<sequence length="286" mass="33321">MSIQALPQTLPPSTNPTQTIDRYEPSWYQPTLPRLPETARQIFRDYSHIPEDNILEHIYRVRNKAWDVLPYPCIGVFRFLDFGANLSPIYPEVIQRLRAGQTFLDLGCCFGQDIRKLVHDGAPSENIIGADTEGRFMDLGYELFRDKETLKARFYAASVFDEDFLSEWHGKIDIIYVGAFLHLFDIEKQALVVARLVELLRRRPGSIVFGRNLGAERGGAFRMKTLGWDVFRHSRETMRLLWEGAPEGDWRVDAELMEYRSEGWDDSRRGWVGDETKEMRFVVRRL</sequence>
<evidence type="ECO:0000256" key="3">
    <source>
        <dbReference type="ARBA" id="ARBA00022691"/>
    </source>
</evidence>
<dbReference type="OrthoDB" id="2094832at2759"/>
<dbReference type="PANTHER" id="PTHR35897">
    <property type="entry name" value="METHYLTRANSFERASE AUSD"/>
    <property type="match status" value="1"/>
</dbReference>